<feature type="transmembrane region" description="Helical" evidence="8">
    <location>
        <begin position="548"/>
        <end position="573"/>
    </location>
</feature>
<name>A0A9P4T3H1_CURKU</name>
<evidence type="ECO:0000256" key="1">
    <source>
        <dbReference type="ARBA" id="ARBA00004651"/>
    </source>
</evidence>
<feature type="transmembrane region" description="Helical" evidence="8">
    <location>
        <begin position="163"/>
        <end position="192"/>
    </location>
</feature>
<gene>
    <name evidence="10" type="ORF">E8E13_000518</name>
</gene>
<evidence type="ECO:0000256" key="5">
    <source>
        <dbReference type="ARBA" id="ARBA00022989"/>
    </source>
</evidence>
<evidence type="ECO:0000256" key="7">
    <source>
        <dbReference type="SAM" id="MobiDB-lite"/>
    </source>
</evidence>
<feature type="region of interest" description="Disordered" evidence="7">
    <location>
        <begin position="282"/>
        <end position="302"/>
    </location>
</feature>
<keyword evidence="3" id="KW-1003">Cell membrane</keyword>
<feature type="domain" description="Citrate transporter-like" evidence="9">
    <location>
        <begin position="91"/>
        <end position="585"/>
    </location>
</feature>
<evidence type="ECO:0000259" key="9">
    <source>
        <dbReference type="Pfam" id="PF03600"/>
    </source>
</evidence>
<comment type="subcellular location">
    <subcellularLocation>
        <location evidence="1">Cell membrane</location>
        <topology evidence="1">Multi-pass membrane protein</topology>
    </subcellularLocation>
</comment>
<organism evidence="10 11">
    <name type="scientific">Curvularia kusanoi</name>
    <name type="common">Cochliobolus kusanoi</name>
    <dbReference type="NCBI Taxonomy" id="90978"/>
    <lineage>
        <taxon>Eukaryota</taxon>
        <taxon>Fungi</taxon>
        <taxon>Dikarya</taxon>
        <taxon>Ascomycota</taxon>
        <taxon>Pezizomycotina</taxon>
        <taxon>Dothideomycetes</taxon>
        <taxon>Pleosporomycetidae</taxon>
        <taxon>Pleosporales</taxon>
        <taxon>Pleosporineae</taxon>
        <taxon>Pleosporaceae</taxon>
        <taxon>Curvularia</taxon>
    </lineage>
</organism>
<dbReference type="Proteomes" id="UP000801428">
    <property type="component" value="Unassembled WGS sequence"/>
</dbReference>
<feature type="transmembrane region" description="Helical" evidence="8">
    <location>
        <begin position="204"/>
        <end position="221"/>
    </location>
</feature>
<feature type="transmembrane region" description="Helical" evidence="8">
    <location>
        <begin position="123"/>
        <end position="143"/>
    </location>
</feature>
<keyword evidence="4 8" id="KW-0812">Transmembrane</keyword>
<dbReference type="InterPro" id="IPR004680">
    <property type="entry name" value="Cit_transptr-like_dom"/>
</dbReference>
<feature type="transmembrane region" description="Helical" evidence="8">
    <location>
        <begin position="358"/>
        <end position="379"/>
    </location>
</feature>
<protein>
    <recommendedName>
        <fullName evidence="9">Citrate transporter-like domain-containing protein</fullName>
    </recommendedName>
</protein>
<dbReference type="OrthoDB" id="442352at2759"/>
<dbReference type="PANTHER" id="PTHR43302">
    <property type="entry name" value="TRANSPORTER ARSB-RELATED"/>
    <property type="match status" value="1"/>
</dbReference>
<feature type="transmembrane region" description="Helical" evidence="8">
    <location>
        <begin position="594"/>
        <end position="627"/>
    </location>
</feature>
<feature type="transmembrane region" description="Helical" evidence="8">
    <location>
        <begin position="80"/>
        <end position="103"/>
    </location>
</feature>
<evidence type="ECO:0000313" key="11">
    <source>
        <dbReference type="Proteomes" id="UP000801428"/>
    </source>
</evidence>
<feature type="transmembrane region" description="Helical" evidence="8">
    <location>
        <begin position="508"/>
        <end position="528"/>
    </location>
</feature>
<dbReference type="PANTHER" id="PTHR43302:SF5">
    <property type="entry name" value="TRANSPORTER ARSB-RELATED"/>
    <property type="match status" value="1"/>
</dbReference>
<sequence length="677" mass="74480">MDSSLGSPDSLDTSRIQDWRSIISLVCFVLANGFVLFPLSIPIPVPRRLWVMWLTVLVKARIMSQSGIPALEEKSSYKRLHFPINFVTAPLIAVLFLLVILAIGREELRGGTLGADHIAPIDIMVFFLSLAYIAISIDGTGLIRWLSCKVLQKGGDSGRLMFLYLYMFFFALATCVGNDPVVLSGTPFLAYLTRASSNISTPRAWIFTQFAVANVASAILVSSNPTNLVLAGAFQIRFVDYTVNMIVPVIVTAVLLLPFLLWVVFLGQQYIPSKIELHQLPEGRGNRTSLNPNLPRPTPKAGLSAEQEQEQFMDSLEEVLNPYLDKKSAIFSSCVMAAVLIAVLVLNAAAPADKEYPVFWITLPAAVIVFAWDMCVGWASRHKHREIVRWRRAQAEASPEPQEKIGGCSDEYVVPASHARAGFAAASMDIEEREIAHNRAIVGHRQTMHMVPVHGDGNENRANNLTAVPRLIVQEPATLQSVAHATLIWLEETFPTPLRTLSALPLPLVPFALCMFVLVQALVTKGWIPVFAIGWDRWVSKTGVVGAVGGMAFLSVILCNFAGTNIGTTILLCRMIQAWLQFHEQSGEAISQRTFWATVYSMALGVNYGAFSIAISGALAGMLWQNILDRKGIVVGGMEFYKVNQPFILFTMVIGCAVLIGEVYLTRGTEPYIQRGD</sequence>
<feature type="transmembrane region" description="Helical" evidence="8">
    <location>
        <begin position="329"/>
        <end position="352"/>
    </location>
</feature>
<keyword evidence="6 8" id="KW-0472">Membrane</keyword>
<dbReference type="GO" id="GO:0055085">
    <property type="term" value="P:transmembrane transport"/>
    <property type="evidence" value="ECO:0007669"/>
    <property type="project" value="InterPro"/>
</dbReference>
<evidence type="ECO:0000256" key="8">
    <source>
        <dbReference type="SAM" id="Phobius"/>
    </source>
</evidence>
<dbReference type="AlphaFoldDB" id="A0A9P4T3H1"/>
<comment type="caution">
    <text evidence="10">The sequence shown here is derived from an EMBL/GenBank/DDBJ whole genome shotgun (WGS) entry which is preliminary data.</text>
</comment>
<feature type="transmembrane region" description="Helical" evidence="8">
    <location>
        <begin position="241"/>
        <end position="265"/>
    </location>
</feature>
<keyword evidence="5 8" id="KW-1133">Transmembrane helix</keyword>
<dbReference type="EMBL" id="SWKU01000056">
    <property type="protein sequence ID" value="KAF2993247.1"/>
    <property type="molecule type" value="Genomic_DNA"/>
</dbReference>
<keyword evidence="11" id="KW-1185">Reference proteome</keyword>
<dbReference type="GO" id="GO:0005886">
    <property type="term" value="C:plasma membrane"/>
    <property type="evidence" value="ECO:0007669"/>
    <property type="project" value="UniProtKB-SubCell"/>
</dbReference>
<reference evidence="10" key="1">
    <citation type="submission" date="2019-04" db="EMBL/GenBank/DDBJ databases">
        <title>Sequencing of skin fungus with MAO and IRED activity.</title>
        <authorList>
            <person name="Marsaioli A.J."/>
            <person name="Bonatto J.M.C."/>
            <person name="Reis Junior O."/>
        </authorList>
    </citation>
    <scope>NUCLEOTIDE SEQUENCE</scope>
    <source>
        <strain evidence="10">30M1</strain>
    </source>
</reference>
<evidence type="ECO:0000256" key="2">
    <source>
        <dbReference type="ARBA" id="ARBA00022448"/>
    </source>
</evidence>
<evidence type="ECO:0000256" key="6">
    <source>
        <dbReference type="ARBA" id="ARBA00023136"/>
    </source>
</evidence>
<feature type="transmembrane region" description="Helical" evidence="8">
    <location>
        <begin position="647"/>
        <end position="665"/>
    </location>
</feature>
<evidence type="ECO:0000313" key="10">
    <source>
        <dbReference type="EMBL" id="KAF2993247.1"/>
    </source>
</evidence>
<evidence type="ECO:0000256" key="3">
    <source>
        <dbReference type="ARBA" id="ARBA00022475"/>
    </source>
</evidence>
<dbReference type="Pfam" id="PF03600">
    <property type="entry name" value="CitMHS"/>
    <property type="match status" value="1"/>
</dbReference>
<accession>A0A9P4T3H1</accession>
<proteinExistence type="predicted"/>
<feature type="transmembrane region" description="Helical" evidence="8">
    <location>
        <begin position="20"/>
        <end position="37"/>
    </location>
</feature>
<evidence type="ECO:0000256" key="4">
    <source>
        <dbReference type="ARBA" id="ARBA00022692"/>
    </source>
</evidence>
<keyword evidence="2" id="KW-0813">Transport</keyword>